<keyword evidence="1" id="KW-1185">Reference proteome</keyword>
<sequence length="169" mass="19679">MRKSSLRTDLFSFHGKVMKKVTLRPHLFDEMIDTMIARAEKRQQDNENYCWTLFLPEDICGFAVSSVAAYKIVVYLLKNLLTKIVDYDGDVLFKSRSGVHPLTFYMDENCHIEALMRVAGQYCTSTFRNFDQLNNVVIDWRSAVYDGLFENKAIESPDALIFRVFRNKP</sequence>
<name>A0A7E4WBM5_PANRE</name>
<evidence type="ECO:0000313" key="2">
    <source>
        <dbReference type="WBParaSite" id="Pan_g9785.t1"/>
    </source>
</evidence>
<reference evidence="2" key="2">
    <citation type="submission" date="2020-10" db="UniProtKB">
        <authorList>
            <consortium name="WormBaseParasite"/>
        </authorList>
    </citation>
    <scope>IDENTIFICATION</scope>
</reference>
<proteinExistence type="predicted"/>
<dbReference type="WBParaSite" id="Pan_g9785.t1">
    <property type="protein sequence ID" value="Pan_g9785.t1"/>
    <property type="gene ID" value="Pan_g9785"/>
</dbReference>
<protein>
    <submittedName>
        <fullName evidence="2">Antirestriction protein</fullName>
    </submittedName>
</protein>
<dbReference type="Proteomes" id="UP000492821">
    <property type="component" value="Unassembled WGS sequence"/>
</dbReference>
<dbReference type="AlphaFoldDB" id="A0A7E4WBM5"/>
<reference evidence="1" key="1">
    <citation type="journal article" date="2013" name="Genetics">
        <title>The draft genome and transcriptome of Panagrellus redivivus are shaped by the harsh demands of a free-living lifestyle.</title>
        <authorList>
            <person name="Srinivasan J."/>
            <person name="Dillman A.R."/>
            <person name="Macchietto M.G."/>
            <person name="Heikkinen L."/>
            <person name="Lakso M."/>
            <person name="Fracchia K.M."/>
            <person name="Antoshechkin I."/>
            <person name="Mortazavi A."/>
            <person name="Wong G."/>
            <person name="Sternberg P.W."/>
        </authorList>
    </citation>
    <scope>NUCLEOTIDE SEQUENCE [LARGE SCALE GENOMIC DNA]</scope>
    <source>
        <strain evidence="1">MT8872</strain>
    </source>
</reference>
<organism evidence="1 2">
    <name type="scientific">Panagrellus redivivus</name>
    <name type="common">Microworm</name>
    <dbReference type="NCBI Taxonomy" id="6233"/>
    <lineage>
        <taxon>Eukaryota</taxon>
        <taxon>Metazoa</taxon>
        <taxon>Ecdysozoa</taxon>
        <taxon>Nematoda</taxon>
        <taxon>Chromadorea</taxon>
        <taxon>Rhabditida</taxon>
        <taxon>Tylenchina</taxon>
        <taxon>Panagrolaimomorpha</taxon>
        <taxon>Panagrolaimoidea</taxon>
        <taxon>Panagrolaimidae</taxon>
        <taxon>Panagrellus</taxon>
    </lineage>
</organism>
<evidence type="ECO:0000313" key="1">
    <source>
        <dbReference type="Proteomes" id="UP000492821"/>
    </source>
</evidence>
<accession>A0A7E4WBM5</accession>